<dbReference type="SUPFAM" id="SSF53448">
    <property type="entry name" value="Nucleotide-diphospho-sugar transferases"/>
    <property type="match status" value="1"/>
</dbReference>
<keyword evidence="2" id="KW-1003">Cell membrane</keyword>
<dbReference type="Pfam" id="PF00535">
    <property type="entry name" value="Glycos_transf_2"/>
    <property type="match status" value="1"/>
</dbReference>
<feature type="region of interest" description="Disordered" evidence="6">
    <location>
        <begin position="180"/>
        <end position="207"/>
    </location>
</feature>
<dbReference type="Gene3D" id="3.90.550.10">
    <property type="entry name" value="Spore Coat Polysaccharide Biosynthesis Protein SpsA, Chain A"/>
    <property type="match status" value="1"/>
</dbReference>
<feature type="region of interest" description="Disordered" evidence="6">
    <location>
        <begin position="141"/>
        <end position="161"/>
    </location>
</feature>
<dbReference type="EMBL" id="BNCQ01000021">
    <property type="protein sequence ID" value="GIM06302.1"/>
    <property type="molecule type" value="Genomic_DNA"/>
</dbReference>
<dbReference type="GO" id="GO:0005886">
    <property type="term" value="C:plasma membrane"/>
    <property type="evidence" value="ECO:0007669"/>
    <property type="project" value="UniProtKB-SubCell"/>
</dbReference>
<evidence type="ECO:0000256" key="2">
    <source>
        <dbReference type="ARBA" id="ARBA00022475"/>
    </source>
</evidence>
<dbReference type="InterPro" id="IPR029044">
    <property type="entry name" value="Nucleotide-diphossugar_trans"/>
</dbReference>
<evidence type="ECO:0000313" key="9">
    <source>
        <dbReference type="Proteomes" id="UP000722791"/>
    </source>
</evidence>
<name>A0A8J4LQP4_9CHLO</name>
<evidence type="ECO:0000256" key="4">
    <source>
        <dbReference type="ARBA" id="ARBA00022679"/>
    </source>
</evidence>
<keyword evidence="4" id="KW-0808">Transferase</keyword>
<dbReference type="AlphaFoldDB" id="A0A8J4LQP4"/>
<accession>A0A8J4LQP4</accession>
<dbReference type="PANTHER" id="PTHR43646:SF2">
    <property type="entry name" value="GLYCOSYLTRANSFERASE 2-LIKE DOMAIN-CONTAINING PROTEIN"/>
    <property type="match status" value="1"/>
</dbReference>
<evidence type="ECO:0000256" key="1">
    <source>
        <dbReference type="ARBA" id="ARBA00004236"/>
    </source>
</evidence>
<protein>
    <recommendedName>
        <fullName evidence="7">Glycosyltransferase 2-like domain-containing protein</fullName>
    </recommendedName>
</protein>
<dbReference type="InterPro" id="IPR001173">
    <property type="entry name" value="Glyco_trans_2-like"/>
</dbReference>
<dbReference type="PANTHER" id="PTHR43646">
    <property type="entry name" value="GLYCOSYLTRANSFERASE"/>
    <property type="match status" value="1"/>
</dbReference>
<evidence type="ECO:0000259" key="7">
    <source>
        <dbReference type="Pfam" id="PF00535"/>
    </source>
</evidence>
<comment type="caution">
    <text evidence="8">The sequence shown here is derived from an EMBL/GenBank/DDBJ whole genome shotgun (WGS) entry which is preliminary data.</text>
</comment>
<feature type="domain" description="Glycosyltransferase 2-like" evidence="7">
    <location>
        <begin position="22"/>
        <end position="119"/>
    </location>
</feature>
<comment type="subcellular location">
    <subcellularLocation>
        <location evidence="1">Cell membrane</location>
    </subcellularLocation>
</comment>
<proteinExistence type="predicted"/>
<evidence type="ECO:0000313" key="8">
    <source>
        <dbReference type="EMBL" id="GIM06302.1"/>
    </source>
</evidence>
<organism evidence="8 9">
    <name type="scientific">Volvox reticuliferus</name>
    <dbReference type="NCBI Taxonomy" id="1737510"/>
    <lineage>
        <taxon>Eukaryota</taxon>
        <taxon>Viridiplantae</taxon>
        <taxon>Chlorophyta</taxon>
        <taxon>core chlorophytes</taxon>
        <taxon>Chlorophyceae</taxon>
        <taxon>CS clade</taxon>
        <taxon>Chlamydomonadales</taxon>
        <taxon>Volvocaceae</taxon>
        <taxon>Volvox</taxon>
    </lineage>
</organism>
<evidence type="ECO:0000256" key="6">
    <source>
        <dbReference type="SAM" id="MobiDB-lite"/>
    </source>
</evidence>
<evidence type="ECO:0000256" key="5">
    <source>
        <dbReference type="ARBA" id="ARBA00023136"/>
    </source>
</evidence>
<keyword evidence="5" id="KW-0472">Membrane</keyword>
<sequence>MGHASCKEACVENGSEKTVRLSVVIPALNESSSISAALASVSSAAASPIDVVVVDGGSTDDTVLLARRHGAKVIRTERGRGRQLNTGWRATRGDWCLFLHSDSKLPPRYDELIAASVHRAQLQQQQRLIETHDDGVESWAAHEAFPGGNGKQGLRPRSCGGGGAGDGWAARTIRSAGRHDGCSSGDSLGASTRDGHVNSARGDGESGAAAASADACSTQLLPMWGAFATIQTDLQNSVLRTMLSMGVELRTRWLHRPYGDQALFIRRDVLEALGGFKEWPLLEDLEMVERLSKEQPPVIVNAPLFTSGRRWQSVGFMRTTLINQAILTGYMVGISPLTLAGWYRRAKELGG</sequence>
<reference evidence="8" key="1">
    <citation type="journal article" date="2021" name="Proc. Natl. Acad. Sci. U.S.A.">
        <title>Three genomes in the algal genus Volvox reveal the fate of a haploid sex-determining region after a transition to homothallism.</title>
        <authorList>
            <person name="Yamamoto K."/>
            <person name="Hamaji T."/>
            <person name="Kawai-Toyooka H."/>
            <person name="Matsuzaki R."/>
            <person name="Takahashi F."/>
            <person name="Nishimura Y."/>
            <person name="Kawachi M."/>
            <person name="Noguchi H."/>
            <person name="Minakuchi Y."/>
            <person name="Umen J.G."/>
            <person name="Toyoda A."/>
            <person name="Nozaki H."/>
        </authorList>
    </citation>
    <scope>NUCLEOTIDE SEQUENCE</scope>
    <source>
        <strain evidence="8">NIES-3785</strain>
    </source>
</reference>
<dbReference type="GO" id="GO:0016757">
    <property type="term" value="F:glycosyltransferase activity"/>
    <property type="evidence" value="ECO:0007669"/>
    <property type="project" value="UniProtKB-KW"/>
</dbReference>
<dbReference type="Proteomes" id="UP000722791">
    <property type="component" value="Unassembled WGS sequence"/>
</dbReference>
<keyword evidence="3" id="KW-0328">Glycosyltransferase</keyword>
<evidence type="ECO:0000256" key="3">
    <source>
        <dbReference type="ARBA" id="ARBA00022676"/>
    </source>
</evidence>
<gene>
    <name evidence="8" type="ORF">Vretimale_10629</name>
</gene>